<reference evidence="3" key="2">
    <citation type="submission" date="2015-06" db="UniProtKB">
        <authorList>
            <consortium name="EnsemblPlants"/>
        </authorList>
    </citation>
    <scope>IDENTIFICATION</scope>
</reference>
<keyword evidence="4" id="KW-1185">Reference proteome</keyword>
<keyword evidence="2" id="KW-0472">Membrane</keyword>
<dbReference type="HOGENOM" id="CLU_638397_0_0_1"/>
<dbReference type="Proteomes" id="UP000008022">
    <property type="component" value="Unassembled WGS sequence"/>
</dbReference>
<feature type="transmembrane region" description="Helical" evidence="2">
    <location>
        <begin position="130"/>
        <end position="152"/>
    </location>
</feature>
<keyword evidence="2" id="KW-1133">Transmembrane helix</keyword>
<dbReference type="PANTHER" id="PTHR34562:SF7">
    <property type="entry name" value="OS04G0471300 PROTEIN"/>
    <property type="match status" value="1"/>
</dbReference>
<dbReference type="AlphaFoldDB" id="A0A0E0PAD9"/>
<feature type="compositionally biased region" description="Polar residues" evidence="1">
    <location>
        <begin position="296"/>
        <end position="307"/>
    </location>
</feature>
<evidence type="ECO:0000313" key="4">
    <source>
        <dbReference type="Proteomes" id="UP000008022"/>
    </source>
</evidence>
<dbReference type="InterPro" id="IPR044696">
    <property type="entry name" value="WIP1/2/3"/>
</dbReference>
<evidence type="ECO:0000256" key="1">
    <source>
        <dbReference type="SAM" id="MobiDB-lite"/>
    </source>
</evidence>
<reference evidence="4" key="1">
    <citation type="submission" date="2013-06" db="EMBL/GenBank/DDBJ databases">
        <authorList>
            <person name="Zhao Q."/>
        </authorList>
    </citation>
    <scope>NUCLEOTIDE SEQUENCE</scope>
    <source>
        <strain evidence="4">cv. W1943</strain>
    </source>
</reference>
<dbReference type="eggNOG" id="ENOG502QTZN">
    <property type="taxonomic scope" value="Eukaryota"/>
</dbReference>
<accession>A0A0E0PAD9</accession>
<keyword evidence="2" id="KW-0812">Transmembrane</keyword>
<dbReference type="Gramene" id="ORUFI04G17070.1">
    <property type="protein sequence ID" value="ORUFI04G17070.1"/>
    <property type="gene ID" value="ORUFI04G17070"/>
</dbReference>
<sequence>MALLDYAARPRDSAPSPARLLLQSSSPAEANCGEAARFDCVARGENCSKLQLREIKISSLDSCASEKENLIGYLPKLPFDEEPAVRKLSLPCVAMQEKYVLHTSPRKGCRLRRWRRVRRDLRDNPLDLDVNFLVLATGYSLGIGSGISGVCINRKRIRMKDFGGVGRIVRKSHPRGLRDKEEACIFESYFVTSGAGGAVSNNRHQIMSMSYDGDQSEDRQSEEVQSAYKSHGGGVLRGYFNLDRSEEQNEENEWSWIPQDGDPLAESMSSLQTTQEALENEMQKLSDLSKELGADNFSSDNRANNAFVSPDEDDVLETNQKMSHLEQKLEEASNTIREKNSVLSQLQELIDGMHIATPAERAFDIDQLETDLDRQLQEKIEAEIQSLVMLKARQSWQVRTEDQLALKEHKLSSSGGDNGDGDCDSDNARMMMMVKLRETESKIVKLKEQVEKLEVHERELFGTTQVLRMQSRTLKICLFGLLQLVLLFLSLKAFFAQVSDPFDDVVPT</sequence>
<feature type="transmembrane region" description="Helical" evidence="2">
    <location>
        <begin position="476"/>
        <end position="495"/>
    </location>
</feature>
<proteinExistence type="predicted"/>
<dbReference type="PANTHER" id="PTHR34562">
    <property type="entry name" value="WPP DOMAIN-INTERACTING PROTEIN 2"/>
    <property type="match status" value="1"/>
</dbReference>
<feature type="region of interest" description="Disordered" evidence="1">
    <location>
        <begin position="293"/>
        <end position="312"/>
    </location>
</feature>
<dbReference type="OMA" id="CVAMQEK"/>
<name>A0A0E0PAD9_ORYRU</name>
<protein>
    <submittedName>
        <fullName evidence="3">Uncharacterized protein</fullName>
    </submittedName>
</protein>
<evidence type="ECO:0000256" key="2">
    <source>
        <dbReference type="SAM" id="Phobius"/>
    </source>
</evidence>
<organism evidence="3 4">
    <name type="scientific">Oryza rufipogon</name>
    <name type="common">Brownbeard rice</name>
    <name type="synonym">Asian wild rice</name>
    <dbReference type="NCBI Taxonomy" id="4529"/>
    <lineage>
        <taxon>Eukaryota</taxon>
        <taxon>Viridiplantae</taxon>
        <taxon>Streptophyta</taxon>
        <taxon>Embryophyta</taxon>
        <taxon>Tracheophyta</taxon>
        <taxon>Spermatophyta</taxon>
        <taxon>Magnoliopsida</taxon>
        <taxon>Liliopsida</taxon>
        <taxon>Poales</taxon>
        <taxon>Poaceae</taxon>
        <taxon>BOP clade</taxon>
        <taxon>Oryzoideae</taxon>
        <taxon>Oryzeae</taxon>
        <taxon>Oryzinae</taxon>
        <taxon>Oryza</taxon>
    </lineage>
</organism>
<dbReference type="EnsemblPlants" id="ORUFI04G17070.1">
    <property type="protein sequence ID" value="ORUFI04G17070.1"/>
    <property type="gene ID" value="ORUFI04G17070"/>
</dbReference>
<evidence type="ECO:0000313" key="3">
    <source>
        <dbReference type="EnsemblPlants" id="ORUFI04G17070.1"/>
    </source>
</evidence>